<keyword evidence="2" id="KW-1185">Reference proteome</keyword>
<sequence length="80" mass="8971">MSVKFPDYVDGKPPVISLFQYDSAGWAKETAVDVKESESGKYFVAVNIQKPDEVVARFEDIATPLLQKVFTDAHQTYGEK</sequence>
<dbReference type="AlphaFoldDB" id="F2QYU9"/>
<dbReference type="EMBL" id="FR839631">
    <property type="protein sequence ID" value="CCA40577.1"/>
    <property type="molecule type" value="Genomic_DNA"/>
</dbReference>
<reference key="2">
    <citation type="submission" date="2011-04" db="EMBL/GenBank/DDBJ databases">
        <title>High-quality genome sequence of Pichia pastoris CBS 7435.</title>
        <authorList>
            <person name="Kueberl A."/>
            <person name="Schneider J."/>
            <person name="Thallinger G.G."/>
            <person name="Anderl I."/>
            <person name="Wibberg D."/>
            <person name="Hajek T."/>
            <person name="Jaenicke S."/>
            <person name="Brinkrolf K."/>
            <person name="Goesmann A."/>
            <person name="Szczepanowski R."/>
            <person name="Puehler A."/>
            <person name="Schwab H."/>
            <person name="Glieder A."/>
            <person name="Pichler H."/>
        </authorList>
    </citation>
    <scope>NUCLEOTIDE SEQUENCE</scope>
    <source>
        <strain>CBS 7435</strain>
    </source>
</reference>
<organism evidence="1 2">
    <name type="scientific">Komagataella phaffii (strain ATCC 76273 / CBS 7435 / CECT 11047 / NRRL Y-11430 / Wegner 21-1)</name>
    <name type="common">Yeast</name>
    <name type="synonym">Pichia pastoris</name>
    <dbReference type="NCBI Taxonomy" id="981350"/>
    <lineage>
        <taxon>Eukaryota</taxon>
        <taxon>Fungi</taxon>
        <taxon>Dikarya</taxon>
        <taxon>Ascomycota</taxon>
        <taxon>Saccharomycotina</taxon>
        <taxon>Pichiomycetes</taxon>
        <taxon>Pichiales</taxon>
        <taxon>Pichiaceae</taxon>
        <taxon>Komagataella</taxon>
    </lineage>
</organism>
<reference evidence="1 2" key="1">
    <citation type="journal article" date="2011" name="J. Biotechnol.">
        <title>High-quality genome sequence of Pichia pastoris CBS7435.</title>
        <authorList>
            <person name="Kuberl A."/>
            <person name="Schneider J."/>
            <person name="Thallinger G.G."/>
            <person name="Anderl I."/>
            <person name="Wibberg D."/>
            <person name="Hajek T."/>
            <person name="Jaenicke S."/>
            <person name="Brinkrolf K."/>
            <person name="Goesmann A."/>
            <person name="Szczepanowski R."/>
            <person name="Puhler A."/>
            <person name="Schwab H."/>
            <person name="Glieder A."/>
            <person name="Pichler H."/>
        </authorList>
    </citation>
    <scope>NUCLEOTIDE SEQUENCE [LARGE SCALE GENOMIC DNA]</scope>
    <source>
        <strain evidence="2">ATCC 76273 / CBS 7435 / CECT 11047 / NRRL Y-11430 / Wegner 21-1</strain>
    </source>
</reference>
<dbReference type="Proteomes" id="UP000006853">
    <property type="component" value="Chromosome 4"/>
</dbReference>
<gene>
    <name evidence="1" type="ordered locus">PP7435_Chr4-0410</name>
</gene>
<evidence type="ECO:0000313" key="1">
    <source>
        <dbReference type="EMBL" id="CCA40577.1"/>
    </source>
</evidence>
<name>F2QYU9_KOMPC</name>
<proteinExistence type="predicted"/>
<dbReference type="HOGENOM" id="CLU_199938_0_0_1"/>
<evidence type="ECO:0000313" key="2">
    <source>
        <dbReference type="Proteomes" id="UP000006853"/>
    </source>
</evidence>
<protein>
    <submittedName>
        <fullName evidence="1">Uncharacterized protein</fullName>
    </submittedName>
</protein>
<reference evidence="1 2" key="3">
    <citation type="journal article" date="2016" name="FEMS Yeast Res.">
        <title>Curation of the genome annotation of Pichia pastoris (Komagataella phaffii) CBS7435 from gene level to protein function.</title>
        <authorList>
            <person name="Valli M."/>
            <person name="Tatto N.E."/>
            <person name="Peymann A."/>
            <person name="Gruber C."/>
            <person name="Landes N."/>
            <person name="Ekker H."/>
            <person name="Thallinger G.G."/>
            <person name="Mattanovich D."/>
            <person name="Gasser B."/>
            <person name="Graf A.B."/>
        </authorList>
    </citation>
    <scope>GENOME REANNOTATION</scope>
    <source>
        <strain evidence="1 2">ATCC 76273 / CBS 7435 / CECT 11047 / NRRL Y-11430 / Wegner 21-1</strain>
    </source>
</reference>
<accession>F2QYU9</accession>